<evidence type="ECO:0000256" key="9">
    <source>
        <dbReference type="ARBA" id="ARBA00023002"/>
    </source>
</evidence>
<dbReference type="InterPro" id="IPR006076">
    <property type="entry name" value="FAD-dep_OxRdtase"/>
</dbReference>
<keyword evidence="6" id="KW-0274">FAD</keyword>
<dbReference type="SUPFAM" id="SSF54373">
    <property type="entry name" value="FAD-linked reductases, C-terminal domain"/>
    <property type="match status" value="1"/>
</dbReference>
<keyword evidence="5 10" id="KW-0285">Flavoprotein</keyword>
<dbReference type="Pfam" id="PF16901">
    <property type="entry name" value="DAO_C"/>
    <property type="match status" value="1"/>
</dbReference>
<reference evidence="13" key="1">
    <citation type="submission" date="2021-01" db="EMBL/GenBank/DDBJ databases">
        <authorList>
            <person name="Corre E."/>
            <person name="Pelletier E."/>
            <person name="Niang G."/>
            <person name="Scheremetjew M."/>
            <person name="Finn R."/>
            <person name="Kale V."/>
            <person name="Holt S."/>
            <person name="Cochrane G."/>
            <person name="Meng A."/>
            <person name="Brown T."/>
            <person name="Cohen L."/>
        </authorList>
    </citation>
    <scope>NUCLEOTIDE SEQUENCE</scope>
    <source>
        <strain evidence="13">B651</strain>
    </source>
</reference>
<dbReference type="PROSITE" id="PS00978">
    <property type="entry name" value="FAD_G3PDH_2"/>
    <property type="match status" value="1"/>
</dbReference>
<keyword evidence="9 10" id="KW-0560">Oxidoreductase</keyword>
<dbReference type="SUPFAM" id="SSF47473">
    <property type="entry name" value="EF-hand"/>
    <property type="match status" value="1"/>
</dbReference>
<comment type="pathway">
    <text evidence="2">Polyol metabolism; glycerol degradation.</text>
</comment>
<dbReference type="AlphaFoldDB" id="A0A7S0KBU5"/>
<evidence type="ECO:0000256" key="1">
    <source>
        <dbReference type="ARBA" id="ARBA00001974"/>
    </source>
</evidence>
<comment type="cofactor">
    <cofactor evidence="1 10">
        <name>FAD</name>
        <dbReference type="ChEBI" id="CHEBI:57692"/>
    </cofactor>
</comment>
<accession>A0A7S0KBU5</accession>
<comment type="catalytic activity">
    <reaction evidence="10">
        <text>a quinone + sn-glycerol 3-phosphate = dihydroxyacetone phosphate + a quinol</text>
        <dbReference type="Rhea" id="RHEA:18977"/>
        <dbReference type="ChEBI" id="CHEBI:24646"/>
        <dbReference type="ChEBI" id="CHEBI:57597"/>
        <dbReference type="ChEBI" id="CHEBI:57642"/>
        <dbReference type="ChEBI" id="CHEBI:132124"/>
        <dbReference type="EC" id="1.1.5.3"/>
    </reaction>
</comment>
<evidence type="ECO:0000256" key="5">
    <source>
        <dbReference type="ARBA" id="ARBA00022630"/>
    </source>
</evidence>
<dbReference type="GO" id="GO:0005739">
    <property type="term" value="C:mitochondrion"/>
    <property type="evidence" value="ECO:0007669"/>
    <property type="project" value="TreeGrafter"/>
</dbReference>
<dbReference type="GO" id="GO:0004368">
    <property type="term" value="F:glycerol-3-phosphate dehydrogenase (quinone) activity"/>
    <property type="evidence" value="ECO:0007669"/>
    <property type="project" value="UniProtKB-EC"/>
</dbReference>
<dbReference type="InterPro" id="IPR011992">
    <property type="entry name" value="EF-hand-dom_pair"/>
</dbReference>
<protein>
    <recommendedName>
        <fullName evidence="4 10">Glycerol-3-phosphate dehydrogenase</fullName>
        <ecNumber evidence="4 10">1.1.5.3</ecNumber>
    </recommendedName>
</protein>
<dbReference type="GO" id="GO:0006072">
    <property type="term" value="P:glycerol-3-phosphate metabolic process"/>
    <property type="evidence" value="ECO:0007669"/>
    <property type="project" value="UniProtKB-UniRule"/>
</dbReference>
<feature type="domain" description="EF-hand" evidence="12">
    <location>
        <begin position="701"/>
        <end position="736"/>
    </location>
</feature>
<evidence type="ECO:0000256" key="7">
    <source>
        <dbReference type="ARBA" id="ARBA00022837"/>
    </source>
</evidence>
<dbReference type="EMBL" id="HBEU01001489">
    <property type="protein sequence ID" value="CAD8574854.1"/>
    <property type="molecule type" value="Transcribed_RNA"/>
</dbReference>
<evidence type="ECO:0000256" key="2">
    <source>
        <dbReference type="ARBA" id="ARBA00004745"/>
    </source>
</evidence>
<feature type="compositionally biased region" description="Polar residues" evidence="11">
    <location>
        <begin position="38"/>
        <end position="50"/>
    </location>
</feature>
<dbReference type="Pfam" id="PF13499">
    <property type="entry name" value="EF-hand_7"/>
    <property type="match status" value="1"/>
</dbReference>
<gene>
    <name evidence="13" type="ORF">LDAN0322_LOCUS999</name>
</gene>
<evidence type="ECO:0000256" key="10">
    <source>
        <dbReference type="RuleBase" id="RU361217"/>
    </source>
</evidence>
<dbReference type="PROSITE" id="PS50222">
    <property type="entry name" value="EF_HAND_2"/>
    <property type="match status" value="2"/>
</dbReference>
<dbReference type="Gene3D" id="1.10.238.10">
    <property type="entry name" value="EF-hand"/>
    <property type="match status" value="1"/>
</dbReference>
<dbReference type="InterPro" id="IPR018247">
    <property type="entry name" value="EF_Hand_1_Ca_BS"/>
</dbReference>
<sequence length="800" mass="87777">MTMTTMMMRMAASSSSSSSLTFARRRLLHCSVQNPLTTSASSLQRRSFSQNKKDNPHNGGFRNGTNNFKGLAYSSAAAAITATGVLLTQASQEHTVDAEIAKLQQSNGGGIELKKIPSRSEQIQSLISTSEFDVLVIGGGATGAGAALDAASRGLSTALIERGDFGNETSSRSTKLIWAGIRYIATAVSSLLRFKNLTRPFDAMKDFKSEFEMVLGAHKERRILLENNPHLTNWVPIAVPVAEWISWPPPFGHPIFATAPLLLPAVFKFYDGMGGFTCPPSHIMGKQRAERKFPQLASEDAHYYSCFYEGQHNDARTATYIALTAAEEGASVANYVEMIDVIKDEKTGKAVGVQAEDKLSGNKFEIRAKAIVFAGGPFTDGLRKIEDPSCKPAVAAAAGTHIVLPGYYCPRGLGMLDINTSDGRFLFFLPWQGKTIVGTTDRKGPAVSTPGPPEEEISWLLKECQKYLGDDLPVRRSDVLSAWQGFRPLASDPHAPPGAPVSRNHIISVNPDTGITFITGGKWTTYREMAEDVIDRVIEANGFEDKAGDCVTDKLRLRGGVGYDRNVPIKLVQLFGCSEDTAEHLARTYGVHAFEVCKMAKATTKTWPRYGNLLIEGYPYLESEIEYACKNEMALTLTDMLTTRTRLAFLDSTAARAAAPKIADLMAASLGWSGSEKKNQLNQALELISEFGGPIPQEQLRSVTNIESLFKAFDLDGSGYIEYDELKQCVDYWGCPFRSEEEARAAFNEMDIFKDNRISLLEFKKWWDSPKNKSRLKLDLSEKYKLSPDKIGKGQGAAFG</sequence>
<dbReference type="SUPFAM" id="SSF51905">
    <property type="entry name" value="FAD/NAD(P)-binding domain"/>
    <property type="match status" value="1"/>
</dbReference>
<evidence type="ECO:0000313" key="13">
    <source>
        <dbReference type="EMBL" id="CAD8574854.1"/>
    </source>
</evidence>
<feature type="domain" description="EF-hand" evidence="12">
    <location>
        <begin position="738"/>
        <end position="773"/>
    </location>
</feature>
<dbReference type="EC" id="1.1.5.3" evidence="4 10"/>
<dbReference type="InterPro" id="IPR031656">
    <property type="entry name" value="DAO_C"/>
</dbReference>
<evidence type="ECO:0000256" key="11">
    <source>
        <dbReference type="SAM" id="MobiDB-lite"/>
    </source>
</evidence>
<dbReference type="InterPro" id="IPR000447">
    <property type="entry name" value="G3P_DH_FAD-dep"/>
</dbReference>
<evidence type="ECO:0000256" key="4">
    <source>
        <dbReference type="ARBA" id="ARBA00013029"/>
    </source>
</evidence>
<dbReference type="Gene3D" id="3.50.50.60">
    <property type="entry name" value="FAD/NAD(P)-binding domain"/>
    <property type="match status" value="1"/>
</dbReference>
<name>A0A7S0KBU5_9STRA</name>
<keyword evidence="8" id="KW-0809">Transit peptide</keyword>
<dbReference type="Gene3D" id="1.10.8.870">
    <property type="entry name" value="Alpha-glycerophosphate oxidase, cap domain"/>
    <property type="match status" value="1"/>
</dbReference>
<dbReference type="InterPro" id="IPR036188">
    <property type="entry name" value="FAD/NAD-bd_sf"/>
</dbReference>
<evidence type="ECO:0000259" key="12">
    <source>
        <dbReference type="PROSITE" id="PS50222"/>
    </source>
</evidence>
<dbReference type="InterPro" id="IPR002048">
    <property type="entry name" value="EF_hand_dom"/>
</dbReference>
<proteinExistence type="inferred from homology"/>
<comment type="similarity">
    <text evidence="3 10">Belongs to the FAD-dependent glycerol-3-phosphate dehydrogenase family.</text>
</comment>
<dbReference type="Pfam" id="PF01266">
    <property type="entry name" value="DAO"/>
    <property type="match status" value="1"/>
</dbReference>
<dbReference type="Gene3D" id="3.30.9.10">
    <property type="entry name" value="D-Amino Acid Oxidase, subunit A, domain 2"/>
    <property type="match status" value="1"/>
</dbReference>
<dbReference type="SMART" id="SM00054">
    <property type="entry name" value="EFh"/>
    <property type="match status" value="2"/>
</dbReference>
<evidence type="ECO:0000256" key="8">
    <source>
        <dbReference type="ARBA" id="ARBA00022946"/>
    </source>
</evidence>
<evidence type="ECO:0000256" key="6">
    <source>
        <dbReference type="ARBA" id="ARBA00022827"/>
    </source>
</evidence>
<dbReference type="PRINTS" id="PR01001">
    <property type="entry name" value="FADG3PDH"/>
</dbReference>
<dbReference type="PANTHER" id="PTHR11985:SF15">
    <property type="entry name" value="GLYCEROL-3-PHOSPHATE DEHYDROGENASE, MITOCHONDRIAL"/>
    <property type="match status" value="1"/>
</dbReference>
<dbReference type="PROSITE" id="PS00977">
    <property type="entry name" value="FAD_G3PDH_1"/>
    <property type="match status" value="1"/>
</dbReference>
<dbReference type="PANTHER" id="PTHR11985">
    <property type="entry name" value="GLYCEROL-3-PHOSPHATE DEHYDROGENASE"/>
    <property type="match status" value="1"/>
</dbReference>
<feature type="region of interest" description="Disordered" evidence="11">
    <location>
        <begin position="38"/>
        <end position="65"/>
    </location>
</feature>
<dbReference type="InterPro" id="IPR038299">
    <property type="entry name" value="DAO_C_sf"/>
</dbReference>
<dbReference type="GO" id="GO:0005509">
    <property type="term" value="F:calcium ion binding"/>
    <property type="evidence" value="ECO:0007669"/>
    <property type="project" value="InterPro"/>
</dbReference>
<organism evidence="13">
    <name type="scientific">Leptocylindrus aporus</name>
    <dbReference type="NCBI Taxonomy" id="1398097"/>
    <lineage>
        <taxon>Eukaryota</taxon>
        <taxon>Sar</taxon>
        <taxon>Stramenopiles</taxon>
        <taxon>Ochrophyta</taxon>
        <taxon>Bacillariophyta</taxon>
        <taxon>Coscinodiscophyceae</taxon>
        <taxon>Chaetocerotophycidae</taxon>
        <taxon>Leptocylindrales</taxon>
        <taxon>Leptocylindraceae</taxon>
        <taxon>Leptocylindrus</taxon>
    </lineage>
</organism>
<dbReference type="CDD" id="cd00051">
    <property type="entry name" value="EFh"/>
    <property type="match status" value="1"/>
</dbReference>
<keyword evidence="7" id="KW-0106">Calcium</keyword>
<dbReference type="PROSITE" id="PS00018">
    <property type="entry name" value="EF_HAND_1"/>
    <property type="match status" value="1"/>
</dbReference>
<evidence type="ECO:0000256" key="3">
    <source>
        <dbReference type="ARBA" id="ARBA00007330"/>
    </source>
</evidence>